<comment type="catalytic activity">
    <reaction evidence="3">
        <text>5-phospho-beta-D-ribosylamine + L-glutamate + diphosphate = 5-phospho-alpha-D-ribose 1-diphosphate + L-glutamine + H2O</text>
        <dbReference type="Rhea" id="RHEA:14905"/>
        <dbReference type="ChEBI" id="CHEBI:15377"/>
        <dbReference type="ChEBI" id="CHEBI:29985"/>
        <dbReference type="ChEBI" id="CHEBI:33019"/>
        <dbReference type="ChEBI" id="CHEBI:58017"/>
        <dbReference type="ChEBI" id="CHEBI:58359"/>
        <dbReference type="ChEBI" id="CHEBI:58681"/>
        <dbReference type="EC" id="2.4.2.14"/>
    </reaction>
</comment>
<proteinExistence type="inferred from homology"/>
<comment type="pathway">
    <text evidence="3">Purine metabolism; IMP biosynthesis via de novo pathway; N(1)-(5-phospho-D-ribosyl)glycinamide from 5-phospho-alpha-D-ribose 1-diphosphate: step 1/2.</text>
</comment>
<dbReference type="SUPFAM" id="SSF56235">
    <property type="entry name" value="N-terminal nucleophile aminohydrolases (Ntn hydrolases)"/>
    <property type="match status" value="1"/>
</dbReference>
<keyword evidence="3" id="KW-0658">Purine biosynthesis</keyword>
<dbReference type="GO" id="GO:0004044">
    <property type="term" value="F:amidophosphoribosyltransferase activity"/>
    <property type="evidence" value="ECO:0007669"/>
    <property type="project" value="UniProtKB-EC"/>
</dbReference>
<evidence type="ECO:0000256" key="2">
    <source>
        <dbReference type="ARBA" id="ARBA00022962"/>
    </source>
</evidence>
<feature type="binding site" evidence="5">
    <location>
        <position position="474"/>
    </location>
    <ligand>
        <name>[4Fe-4S] cluster</name>
        <dbReference type="ChEBI" id="CHEBI:49883"/>
    </ligand>
</feature>
<comment type="cofactor">
    <cofactor evidence="5">
        <name>[4Fe-4S] cluster</name>
        <dbReference type="ChEBI" id="CHEBI:49883"/>
    </cofactor>
    <text evidence="5">Binds 1 [4Fe-4S] cluster per subunit.</text>
</comment>
<keyword evidence="2" id="KW-0315">Glutamine amidotransferase</keyword>
<name>A0ABC9TXQ0_CLOSY</name>
<dbReference type="CDD" id="cd06223">
    <property type="entry name" value="PRTases_typeI"/>
    <property type="match status" value="1"/>
</dbReference>
<sequence length="479" mass="53709">MNLPNIERKLKMGGFFGVASKTNCTMDLFFGVDYHSHLGTRRGGMAVYGPGGFNRSIHNIENSPFRTKFERDVDELQGNMGIACISDMEPQPLLIQSHLGSYAITTVGKIANQEDLIREAYEKGHIHFLEMSGGKINATELVAAIINQAESIVDGLLLAQEKIIGSMTILLLTPEGIYISRDRKGRTPAVIGRKEGAFCVSFESFAYINLGFTDYRELGPGEIVLMKPEGIEILSPAREEMKICSFLWVYYGYPTSSYEGINVEEMRYNCGRMLAKRDHAQADLVAGIPDSGIAHAIGYANESGIPFSRPFIKYTPTWPRSFMPTSQNQRSLIARMKLIPVDSLIRGKSLLLIDDSIVRGTQLSETTEFLYQSGAKEVHIRPACPPLLFGCKYLNFSRSNSDLDLITRRIIRDREGDNVSDEILADYANPDSQNYKDMVEEIRKRLNFTTLQFHRLDDLVESIGISPCKLCTYCWSGKE</sequence>
<feature type="binding site" evidence="5">
    <location>
        <position position="244"/>
    </location>
    <ligand>
        <name>[4Fe-4S] cluster</name>
        <dbReference type="ChEBI" id="CHEBI:49883"/>
    </ligand>
</feature>
<dbReference type="EC" id="2.4.2.14" evidence="3"/>
<keyword evidence="3" id="KW-0328">Glycosyltransferase</keyword>
<evidence type="ECO:0000256" key="4">
    <source>
        <dbReference type="PIRSR" id="PIRSR000485-2"/>
    </source>
</evidence>
<evidence type="ECO:0000256" key="5">
    <source>
        <dbReference type="PIRSR" id="PIRSR000485-3"/>
    </source>
</evidence>
<keyword evidence="5" id="KW-0411">Iron-sulfur</keyword>
<dbReference type="Gene3D" id="3.60.20.10">
    <property type="entry name" value="Glutamine Phosphoribosylpyrophosphate, subunit 1, domain 1"/>
    <property type="match status" value="1"/>
</dbReference>
<feature type="binding site" evidence="4">
    <location>
        <position position="355"/>
    </location>
    <ligand>
        <name>Mg(2+)</name>
        <dbReference type="ChEBI" id="CHEBI:18420"/>
    </ligand>
</feature>
<dbReference type="SUPFAM" id="SSF53271">
    <property type="entry name" value="PRTase-like"/>
    <property type="match status" value="1"/>
</dbReference>
<accession>A0ABC9TXQ0</accession>
<dbReference type="GO" id="GO:0006164">
    <property type="term" value="P:purine nucleotide biosynthetic process"/>
    <property type="evidence" value="ECO:0007669"/>
    <property type="project" value="UniProtKB-KW"/>
</dbReference>
<feature type="binding site" evidence="4">
    <location>
        <position position="291"/>
    </location>
    <ligand>
        <name>Mg(2+)</name>
        <dbReference type="ChEBI" id="CHEBI:18420"/>
    </ligand>
</feature>
<dbReference type="EMBL" id="AWSU01000179">
    <property type="protein sequence ID" value="ERI76912.1"/>
    <property type="molecule type" value="Genomic_DNA"/>
</dbReference>
<organism evidence="6 7">
    <name type="scientific">[Clostridium] symbiosum ATCC 14940</name>
    <dbReference type="NCBI Taxonomy" id="411472"/>
    <lineage>
        <taxon>Bacteria</taxon>
        <taxon>Bacillati</taxon>
        <taxon>Bacillota</taxon>
        <taxon>Clostridia</taxon>
        <taxon>Lachnospirales</taxon>
        <taxon>Lachnospiraceae</taxon>
        <taxon>Otoolea</taxon>
    </lineage>
</organism>
<dbReference type="InterPro" id="IPR029055">
    <property type="entry name" value="Ntn_hydrolases_N"/>
</dbReference>
<dbReference type="Gene3D" id="3.40.50.2020">
    <property type="match status" value="1"/>
</dbReference>
<comment type="similarity">
    <text evidence="3">In the C-terminal section; belongs to the purine/pyrimidine phosphoribosyltransferase family.</text>
</comment>
<dbReference type="PANTHER" id="PTHR11907">
    <property type="entry name" value="AMIDOPHOSPHORIBOSYLTRANSFERASE"/>
    <property type="match status" value="1"/>
</dbReference>
<evidence type="ECO:0000313" key="7">
    <source>
        <dbReference type="Proteomes" id="UP000016491"/>
    </source>
</evidence>
<dbReference type="PIRSF" id="PIRSF000485">
    <property type="entry name" value="Amd_phspho_trans"/>
    <property type="match status" value="1"/>
</dbReference>
<evidence type="ECO:0000313" key="6">
    <source>
        <dbReference type="EMBL" id="ERI76912.1"/>
    </source>
</evidence>
<feature type="binding site" evidence="5">
    <location>
        <position position="391"/>
    </location>
    <ligand>
        <name>[4Fe-4S] cluster</name>
        <dbReference type="ChEBI" id="CHEBI:49883"/>
    </ligand>
</feature>
<feature type="binding site" evidence="4">
    <location>
        <position position="354"/>
    </location>
    <ligand>
        <name>Mg(2+)</name>
        <dbReference type="ChEBI" id="CHEBI:18420"/>
    </ligand>
</feature>
<dbReference type="AlphaFoldDB" id="A0ABC9TXQ0"/>
<dbReference type="InterPro" id="IPR029057">
    <property type="entry name" value="PRTase-like"/>
</dbReference>
<keyword evidence="1 3" id="KW-0808">Transferase</keyword>
<keyword evidence="4" id="KW-0460">Magnesium</keyword>
<reference evidence="6 7" key="1">
    <citation type="submission" date="2013-07" db="EMBL/GenBank/DDBJ databases">
        <authorList>
            <person name="Weinstock G."/>
            <person name="Sodergren E."/>
            <person name="Wylie T."/>
            <person name="Fulton L."/>
            <person name="Fulton R."/>
            <person name="Fronick C."/>
            <person name="O'Laughlin M."/>
            <person name="Godfrey J."/>
            <person name="Miner T."/>
            <person name="Herter B."/>
            <person name="Appelbaum E."/>
            <person name="Cordes M."/>
            <person name="Lek S."/>
            <person name="Wollam A."/>
            <person name="Pepin K.H."/>
            <person name="Palsikar V.B."/>
            <person name="Mitreva M."/>
            <person name="Wilson R.K."/>
        </authorList>
    </citation>
    <scope>NUCLEOTIDE SEQUENCE [LARGE SCALE GENOMIC DNA]</scope>
    <source>
        <strain evidence="6 7">ATCC 14940</strain>
    </source>
</reference>
<dbReference type="Proteomes" id="UP000016491">
    <property type="component" value="Unassembled WGS sequence"/>
</dbReference>
<evidence type="ECO:0000256" key="3">
    <source>
        <dbReference type="PIRNR" id="PIRNR000485"/>
    </source>
</evidence>
<evidence type="ECO:0000256" key="1">
    <source>
        <dbReference type="ARBA" id="ARBA00022679"/>
    </source>
</evidence>
<comment type="caution">
    <text evidence="6">The sequence shown here is derived from an EMBL/GenBank/DDBJ whole genome shotgun (WGS) entry which is preliminary data.</text>
</comment>
<comment type="cofactor">
    <cofactor evidence="4">
        <name>Mg(2+)</name>
        <dbReference type="ChEBI" id="CHEBI:18420"/>
    </cofactor>
    <text evidence="4">Binds 1 Mg(2+) ion per subunit.</text>
</comment>
<keyword evidence="4" id="KW-0479">Metal-binding</keyword>
<gene>
    <name evidence="6" type="ORF">CLOSYM_02328</name>
</gene>
<dbReference type="InterPro" id="IPR000836">
    <property type="entry name" value="PRTase_dom"/>
</dbReference>
<protein>
    <recommendedName>
        <fullName evidence="3">Amidophosphoribosyltransferase</fullName>
        <shortName evidence="3">ATase</shortName>
        <ecNumber evidence="3">2.4.2.14</ecNumber>
    </recommendedName>
    <alternativeName>
        <fullName evidence="3">Glutamine phosphoribosylpyrophosphate amidotransferase</fullName>
    </alternativeName>
</protein>
<feature type="binding site" evidence="5">
    <location>
        <position position="471"/>
    </location>
    <ligand>
        <name>[4Fe-4S] cluster</name>
        <dbReference type="ChEBI" id="CHEBI:49883"/>
    </ligand>
</feature>
<dbReference type="InterPro" id="IPR005854">
    <property type="entry name" value="PurF"/>
</dbReference>
<keyword evidence="5" id="KW-0408">Iron</keyword>